<protein>
    <submittedName>
        <fullName evidence="1">Uncharacterized protein</fullName>
    </submittedName>
</protein>
<comment type="caution">
    <text evidence="1">The sequence shown here is derived from an EMBL/GenBank/DDBJ whole genome shotgun (WGS) entry which is preliminary data.</text>
</comment>
<proteinExistence type="predicted"/>
<dbReference type="PATRIC" id="fig|1122985.7.peg.22"/>
<keyword evidence="2" id="KW-1185">Reference proteome</keyword>
<dbReference type="AlphaFoldDB" id="A0A069QVJ8"/>
<dbReference type="Proteomes" id="UP000027442">
    <property type="component" value="Unassembled WGS sequence"/>
</dbReference>
<evidence type="ECO:0000313" key="2">
    <source>
        <dbReference type="Proteomes" id="UP000027442"/>
    </source>
</evidence>
<dbReference type="HOGENOM" id="CLU_2827580_0_0_10"/>
<reference evidence="1 2" key="1">
    <citation type="submission" date="2013-08" db="EMBL/GenBank/DDBJ databases">
        <authorList>
            <person name="Weinstock G."/>
            <person name="Sodergren E."/>
            <person name="Wylie T."/>
            <person name="Fulton L."/>
            <person name="Fulton R."/>
            <person name="Fronick C."/>
            <person name="O'Laughlin M."/>
            <person name="Godfrey J."/>
            <person name="Miner T."/>
            <person name="Herter B."/>
            <person name="Appelbaum E."/>
            <person name="Cordes M."/>
            <person name="Lek S."/>
            <person name="Wollam A."/>
            <person name="Pepin K.H."/>
            <person name="Palsikar V.B."/>
            <person name="Mitreva M."/>
            <person name="Wilson R.K."/>
        </authorList>
    </citation>
    <scope>NUCLEOTIDE SEQUENCE [LARGE SCALE GENOMIC DNA]</scope>
    <source>
        <strain evidence="1 2">ATCC 15930</strain>
    </source>
</reference>
<name>A0A069QVJ8_HOYLO</name>
<evidence type="ECO:0000313" key="1">
    <source>
        <dbReference type="EMBL" id="KDR53886.1"/>
    </source>
</evidence>
<dbReference type="EMBL" id="JNGW01000002">
    <property type="protein sequence ID" value="KDR53886.1"/>
    <property type="molecule type" value="Genomic_DNA"/>
</dbReference>
<sequence length="66" mass="7731">MKYEILPHLSVEKRGYVSKSDLTEVIQSNLYKPGNWLSMADDFYICMMLSSLAMSSIPCNRLRWRL</sequence>
<organism evidence="1 2">
    <name type="scientific">Hoylesella loescheii DSM 19665 = JCM 12249 = ATCC 15930</name>
    <dbReference type="NCBI Taxonomy" id="1122985"/>
    <lineage>
        <taxon>Bacteria</taxon>
        <taxon>Pseudomonadati</taxon>
        <taxon>Bacteroidota</taxon>
        <taxon>Bacteroidia</taxon>
        <taxon>Bacteroidales</taxon>
        <taxon>Prevotellaceae</taxon>
        <taxon>Hoylesella</taxon>
    </lineage>
</organism>
<accession>A0A069QVJ8</accession>
<gene>
    <name evidence="1" type="ORF">HMPREF1991_00022</name>
</gene>